<dbReference type="PROSITE" id="PS50110">
    <property type="entry name" value="RESPONSE_REGULATORY"/>
    <property type="match status" value="1"/>
</dbReference>
<dbReference type="CDD" id="cd06170">
    <property type="entry name" value="LuxR_C_like"/>
    <property type="match status" value="1"/>
</dbReference>
<dbReference type="CDD" id="cd19930">
    <property type="entry name" value="REC_DesR-like"/>
    <property type="match status" value="1"/>
</dbReference>
<evidence type="ECO:0000313" key="5">
    <source>
        <dbReference type="EMBL" id="HJA05054.1"/>
    </source>
</evidence>
<dbReference type="EMBL" id="DXAM01000134">
    <property type="protein sequence ID" value="HJA05054.1"/>
    <property type="molecule type" value="Genomic_DNA"/>
</dbReference>
<feature type="domain" description="HTH luxR-type" evidence="3">
    <location>
        <begin position="140"/>
        <end position="205"/>
    </location>
</feature>
<sequence length="207" mass="21757">MRRDTETIRILLADDQALVRGALAALLQLEPDIDVVAEVGRGDEVIEAARRHGVDVCLLDIEMPGGDGIEIAARLAAELPDVRSLIVTTFGRPGYVRRALEAGASGFVVKDTPAGELADAVRTVHAGRRIVDPSLAADSIVGGANPLSDREREILRATLAGDPVAAIARTVHLSQGTVRNYLSNAIAKTGATNRVGAARTAEANGWL</sequence>
<dbReference type="AlphaFoldDB" id="A0A9D2KGT9"/>
<dbReference type="InterPro" id="IPR000792">
    <property type="entry name" value="Tscrpt_reg_LuxR_C"/>
</dbReference>
<dbReference type="PANTHER" id="PTHR43214:SF42">
    <property type="entry name" value="TRANSCRIPTIONAL REGULATORY PROTEIN DESR"/>
    <property type="match status" value="1"/>
</dbReference>
<reference evidence="5" key="2">
    <citation type="submission" date="2021-04" db="EMBL/GenBank/DDBJ databases">
        <authorList>
            <person name="Gilroy R."/>
        </authorList>
    </citation>
    <scope>NUCLEOTIDE SEQUENCE</scope>
    <source>
        <strain evidence="5">ChiHjej8B7-3636</strain>
    </source>
</reference>
<protein>
    <submittedName>
        <fullName evidence="5">Response regulator transcription factor</fullName>
    </submittedName>
</protein>
<dbReference type="InterPro" id="IPR039420">
    <property type="entry name" value="WalR-like"/>
</dbReference>
<dbReference type="InterPro" id="IPR011006">
    <property type="entry name" value="CheY-like_superfamily"/>
</dbReference>
<dbReference type="Proteomes" id="UP000824220">
    <property type="component" value="Unassembled WGS sequence"/>
</dbReference>
<keyword evidence="1" id="KW-0238">DNA-binding</keyword>
<dbReference type="PROSITE" id="PS00622">
    <property type="entry name" value="HTH_LUXR_1"/>
    <property type="match status" value="1"/>
</dbReference>
<reference evidence="5" key="1">
    <citation type="journal article" date="2021" name="PeerJ">
        <title>Extensive microbial diversity within the chicken gut microbiome revealed by metagenomics and culture.</title>
        <authorList>
            <person name="Gilroy R."/>
            <person name="Ravi A."/>
            <person name="Getino M."/>
            <person name="Pursley I."/>
            <person name="Horton D.L."/>
            <person name="Alikhan N.F."/>
            <person name="Baker D."/>
            <person name="Gharbi K."/>
            <person name="Hall N."/>
            <person name="Watson M."/>
            <person name="Adriaenssens E.M."/>
            <person name="Foster-Nyarko E."/>
            <person name="Jarju S."/>
            <person name="Secka A."/>
            <person name="Antonio M."/>
            <person name="Oren A."/>
            <person name="Chaudhuri R.R."/>
            <person name="La Ragione R."/>
            <person name="Hildebrand F."/>
            <person name="Pallen M.J."/>
        </authorList>
    </citation>
    <scope>NUCLEOTIDE SEQUENCE</scope>
    <source>
        <strain evidence="5">ChiHjej8B7-3636</strain>
    </source>
</reference>
<feature type="modified residue" description="4-aspartylphosphate" evidence="2">
    <location>
        <position position="60"/>
    </location>
</feature>
<evidence type="ECO:0000259" key="4">
    <source>
        <dbReference type="PROSITE" id="PS50110"/>
    </source>
</evidence>
<feature type="domain" description="Response regulatory" evidence="4">
    <location>
        <begin position="9"/>
        <end position="125"/>
    </location>
</feature>
<proteinExistence type="predicted"/>
<gene>
    <name evidence="5" type="ORF">H9800_09385</name>
</gene>
<dbReference type="Gene3D" id="3.40.50.2300">
    <property type="match status" value="1"/>
</dbReference>
<dbReference type="PROSITE" id="PS50043">
    <property type="entry name" value="HTH_LUXR_2"/>
    <property type="match status" value="1"/>
</dbReference>
<dbReference type="SMART" id="SM00448">
    <property type="entry name" value="REC"/>
    <property type="match status" value="1"/>
</dbReference>
<evidence type="ECO:0000259" key="3">
    <source>
        <dbReference type="PROSITE" id="PS50043"/>
    </source>
</evidence>
<dbReference type="SUPFAM" id="SSF52172">
    <property type="entry name" value="CheY-like"/>
    <property type="match status" value="1"/>
</dbReference>
<dbReference type="InterPro" id="IPR016032">
    <property type="entry name" value="Sig_transdc_resp-reg_C-effctor"/>
</dbReference>
<evidence type="ECO:0000256" key="1">
    <source>
        <dbReference type="ARBA" id="ARBA00023125"/>
    </source>
</evidence>
<dbReference type="PRINTS" id="PR00038">
    <property type="entry name" value="HTHLUXR"/>
</dbReference>
<comment type="caution">
    <text evidence="5">The sequence shown here is derived from an EMBL/GenBank/DDBJ whole genome shotgun (WGS) entry which is preliminary data.</text>
</comment>
<evidence type="ECO:0000313" key="6">
    <source>
        <dbReference type="Proteomes" id="UP000824220"/>
    </source>
</evidence>
<dbReference type="PANTHER" id="PTHR43214">
    <property type="entry name" value="TWO-COMPONENT RESPONSE REGULATOR"/>
    <property type="match status" value="1"/>
</dbReference>
<organism evidence="5 6">
    <name type="scientific">Candidatus Microbacterium stercoravium</name>
    <dbReference type="NCBI Taxonomy" id="2838697"/>
    <lineage>
        <taxon>Bacteria</taxon>
        <taxon>Bacillati</taxon>
        <taxon>Actinomycetota</taxon>
        <taxon>Actinomycetes</taxon>
        <taxon>Micrococcales</taxon>
        <taxon>Microbacteriaceae</taxon>
        <taxon>Microbacterium</taxon>
    </lineage>
</organism>
<dbReference type="GO" id="GO:0000160">
    <property type="term" value="P:phosphorelay signal transduction system"/>
    <property type="evidence" value="ECO:0007669"/>
    <property type="project" value="InterPro"/>
</dbReference>
<dbReference type="Pfam" id="PF00072">
    <property type="entry name" value="Response_reg"/>
    <property type="match status" value="1"/>
</dbReference>
<dbReference type="GO" id="GO:0006355">
    <property type="term" value="P:regulation of DNA-templated transcription"/>
    <property type="evidence" value="ECO:0007669"/>
    <property type="project" value="InterPro"/>
</dbReference>
<dbReference type="InterPro" id="IPR001789">
    <property type="entry name" value="Sig_transdc_resp-reg_receiver"/>
</dbReference>
<dbReference type="GO" id="GO:0003677">
    <property type="term" value="F:DNA binding"/>
    <property type="evidence" value="ECO:0007669"/>
    <property type="project" value="UniProtKB-KW"/>
</dbReference>
<dbReference type="SUPFAM" id="SSF46894">
    <property type="entry name" value="C-terminal effector domain of the bipartite response regulators"/>
    <property type="match status" value="1"/>
</dbReference>
<dbReference type="SMART" id="SM00421">
    <property type="entry name" value="HTH_LUXR"/>
    <property type="match status" value="1"/>
</dbReference>
<name>A0A9D2KGT9_9MICO</name>
<evidence type="ECO:0000256" key="2">
    <source>
        <dbReference type="PROSITE-ProRule" id="PRU00169"/>
    </source>
</evidence>
<dbReference type="Pfam" id="PF00196">
    <property type="entry name" value="GerE"/>
    <property type="match status" value="1"/>
</dbReference>
<accession>A0A9D2KGT9</accession>
<keyword evidence="2" id="KW-0597">Phosphoprotein</keyword>